<dbReference type="PANTHER" id="PTHR24305">
    <property type="entry name" value="CYTOCHROME P450"/>
    <property type="match status" value="1"/>
</dbReference>
<dbReference type="InterPro" id="IPR017972">
    <property type="entry name" value="Cyt_P450_CS"/>
</dbReference>
<keyword evidence="11" id="KW-0472">Membrane</keyword>
<keyword evidence="4 9" id="KW-0349">Heme</keyword>
<dbReference type="Proteomes" id="UP000054248">
    <property type="component" value="Unassembled WGS sequence"/>
</dbReference>
<gene>
    <name evidence="12" type="ORF">M407DRAFT_224693</name>
</gene>
<sequence length="571" mass="65417">MFEDPLTDTAIKTALVAGGLYFVVWPVLRLLVIDPWRSPLRNLPGPRPRGNGPFMSNLEAVMNPSLSPKAHDQYVKTFGKTFRVFGFGYFDQRILTLDPRAMNYILNNNQIYEKPRQSRRLVSNLIGNGLLSSEGLHHKRQRKVMNPAFSLTNMKAYSPIFLEKAHQLRRRWLGLTTGPEPAETIDLVHWISRATFDVIGLTGFDYVFNAIENEDNDVYLAYKEMFDLSINQGQNLRALMGIWWPWLDTVWPTEATRVVKKSHKIIYGVGNQLVQETKRRILEGKADERNSKSMLSLLSVCSHCGQYSFCLCRYFAVKSNLSNTNPEQRITDEDIMDQINTFFFAGSDTTSLALAWTFLLLCEKPQYQTQLREEILAVYTPPEGDEEPDYLLDFNVIDNLPFLDKVAKESLRLIPPVHSSIRVALHDDVIPTKYPVKLGDGTEAHGVKIGKGEFVHIPMEGFNLDKTVWGEDAWEFKPERWDNLPELVKEQPGLWQNILTFSSGPRACIGQKFSIIEMKSFLFVLLAAFTFEAPPDVKFWKINLVLTRPYVAGQRTKGSQLPMRVKPYRKE</sequence>
<dbReference type="InterPro" id="IPR001128">
    <property type="entry name" value="Cyt_P450"/>
</dbReference>
<dbReference type="GO" id="GO:0020037">
    <property type="term" value="F:heme binding"/>
    <property type="evidence" value="ECO:0007669"/>
    <property type="project" value="InterPro"/>
</dbReference>
<dbReference type="AlphaFoldDB" id="A0A0C3L8Z6"/>
<feature type="binding site" description="axial binding residue" evidence="9">
    <location>
        <position position="508"/>
    </location>
    <ligand>
        <name>heme</name>
        <dbReference type="ChEBI" id="CHEBI:30413"/>
    </ligand>
    <ligandPart>
        <name>Fe</name>
        <dbReference type="ChEBI" id="CHEBI:18248"/>
    </ligandPart>
</feature>
<dbReference type="InterPro" id="IPR036396">
    <property type="entry name" value="Cyt_P450_sf"/>
</dbReference>
<evidence type="ECO:0000256" key="3">
    <source>
        <dbReference type="ARBA" id="ARBA00010617"/>
    </source>
</evidence>
<reference evidence="13" key="2">
    <citation type="submission" date="2015-01" db="EMBL/GenBank/DDBJ databases">
        <title>Evolutionary Origins and Diversification of the Mycorrhizal Mutualists.</title>
        <authorList>
            <consortium name="DOE Joint Genome Institute"/>
            <consortium name="Mycorrhizal Genomics Consortium"/>
            <person name="Kohler A."/>
            <person name="Kuo A."/>
            <person name="Nagy L.G."/>
            <person name="Floudas D."/>
            <person name="Copeland A."/>
            <person name="Barry K.W."/>
            <person name="Cichocki N."/>
            <person name="Veneault-Fourrey C."/>
            <person name="LaButti K."/>
            <person name="Lindquist E.A."/>
            <person name="Lipzen A."/>
            <person name="Lundell T."/>
            <person name="Morin E."/>
            <person name="Murat C."/>
            <person name="Riley R."/>
            <person name="Ohm R."/>
            <person name="Sun H."/>
            <person name="Tunlid A."/>
            <person name="Henrissat B."/>
            <person name="Grigoriev I.V."/>
            <person name="Hibbett D.S."/>
            <person name="Martin F."/>
        </authorList>
    </citation>
    <scope>NUCLEOTIDE SEQUENCE [LARGE SCALE GENOMIC DNA]</scope>
    <source>
        <strain evidence="13">MUT 4182</strain>
    </source>
</reference>
<dbReference type="PROSITE" id="PS00086">
    <property type="entry name" value="CYTOCHROME_P450"/>
    <property type="match status" value="1"/>
</dbReference>
<dbReference type="PRINTS" id="PR00463">
    <property type="entry name" value="EP450I"/>
</dbReference>
<evidence type="ECO:0000256" key="10">
    <source>
        <dbReference type="RuleBase" id="RU000461"/>
    </source>
</evidence>
<dbReference type="EMBL" id="KN822973">
    <property type="protein sequence ID" value="KIO30308.1"/>
    <property type="molecule type" value="Genomic_DNA"/>
</dbReference>
<evidence type="ECO:0000313" key="13">
    <source>
        <dbReference type="Proteomes" id="UP000054248"/>
    </source>
</evidence>
<dbReference type="GO" id="GO:0004497">
    <property type="term" value="F:monooxygenase activity"/>
    <property type="evidence" value="ECO:0007669"/>
    <property type="project" value="UniProtKB-KW"/>
</dbReference>
<dbReference type="PANTHER" id="PTHR24305:SF166">
    <property type="entry name" value="CYTOCHROME P450 12A4, MITOCHONDRIAL-RELATED"/>
    <property type="match status" value="1"/>
</dbReference>
<keyword evidence="11" id="KW-0812">Transmembrane</keyword>
<keyword evidence="8 10" id="KW-0503">Monooxygenase</keyword>
<evidence type="ECO:0000256" key="5">
    <source>
        <dbReference type="ARBA" id="ARBA00022723"/>
    </source>
</evidence>
<keyword evidence="13" id="KW-1185">Reference proteome</keyword>
<dbReference type="GO" id="GO:0005506">
    <property type="term" value="F:iron ion binding"/>
    <property type="evidence" value="ECO:0007669"/>
    <property type="project" value="InterPro"/>
</dbReference>
<evidence type="ECO:0000256" key="8">
    <source>
        <dbReference type="ARBA" id="ARBA00023033"/>
    </source>
</evidence>
<keyword evidence="5 9" id="KW-0479">Metal-binding</keyword>
<evidence type="ECO:0000256" key="11">
    <source>
        <dbReference type="SAM" id="Phobius"/>
    </source>
</evidence>
<feature type="transmembrane region" description="Helical" evidence="11">
    <location>
        <begin position="12"/>
        <end position="32"/>
    </location>
</feature>
<dbReference type="InterPro" id="IPR002401">
    <property type="entry name" value="Cyt_P450_E_grp-I"/>
</dbReference>
<comment type="cofactor">
    <cofactor evidence="1 9">
        <name>heme</name>
        <dbReference type="ChEBI" id="CHEBI:30413"/>
    </cofactor>
</comment>
<dbReference type="PRINTS" id="PR00385">
    <property type="entry name" value="P450"/>
</dbReference>
<comment type="similarity">
    <text evidence="3 10">Belongs to the cytochrome P450 family.</text>
</comment>
<name>A0A0C3L8Z6_9AGAM</name>
<evidence type="ECO:0000256" key="9">
    <source>
        <dbReference type="PIRSR" id="PIRSR602401-1"/>
    </source>
</evidence>
<evidence type="ECO:0000256" key="2">
    <source>
        <dbReference type="ARBA" id="ARBA00005179"/>
    </source>
</evidence>
<dbReference type="SUPFAM" id="SSF48264">
    <property type="entry name" value="Cytochrome P450"/>
    <property type="match status" value="1"/>
</dbReference>
<keyword evidence="6 10" id="KW-0560">Oxidoreductase</keyword>
<evidence type="ECO:0000256" key="6">
    <source>
        <dbReference type="ARBA" id="ARBA00023002"/>
    </source>
</evidence>
<evidence type="ECO:0000256" key="4">
    <source>
        <dbReference type="ARBA" id="ARBA00022617"/>
    </source>
</evidence>
<dbReference type="STRING" id="1051891.A0A0C3L8Z6"/>
<dbReference type="GO" id="GO:0016705">
    <property type="term" value="F:oxidoreductase activity, acting on paired donors, with incorporation or reduction of molecular oxygen"/>
    <property type="evidence" value="ECO:0007669"/>
    <property type="project" value="InterPro"/>
</dbReference>
<proteinExistence type="inferred from homology"/>
<dbReference type="OrthoDB" id="1470350at2759"/>
<keyword evidence="7 9" id="KW-0408">Iron</keyword>
<dbReference type="CDD" id="cd11069">
    <property type="entry name" value="CYP_FUM15-like"/>
    <property type="match status" value="1"/>
</dbReference>
<dbReference type="Gene3D" id="1.10.630.10">
    <property type="entry name" value="Cytochrome P450"/>
    <property type="match status" value="1"/>
</dbReference>
<keyword evidence="11" id="KW-1133">Transmembrane helix</keyword>
<evidence type="ECO:0000313" key="12">
    <source>
        <dbReference type="EMBL" id="KIO30308.1"/>
    </source>
</evidence>
<evidence type="ECO:0000256" key="1">
    <source>
        <dbReference type="ARBA" id="ARBA00001971"/>
    </source>
</evidence>
<organism evidence="12 13">
    <name type="scientific">Tulasnella calospora MUT 4182</name>
    <dbReference type="NCBI Taxonomy" id="1051891"/>
    <lineage>
        <taxon>Eukaryota</taxon>
        <taxon>Fungi</taxon>
        <taxon>Dikarya</taxon>
        <taxon>Basidiomycota</taxon>
        <taxon>Agaricomycotina</taxon>
        <taxon>Agaricomycetes</taxon>
        <taxon>Cantharellales</taxon>
        <taxon>Tulasnellaceae</taxon>
        <taxon>Tulasnella</taxon>
    </lineage>
</organism>
<accession>A0A0C3L8Z6</accession>
<protein>
    <recommendedName>
        <fullName evidence="14">Cytochrome P450</fullName>
    </recommendedName>
</protein>
<dbReference type="HOGENOM" id="CLU_001570_5_11_1"/>
<evidence type="ECO:0000256" key="7">
    <source>
        <dbReference type="ARBA" id="ARBA00023004"/>
    </source>
</evidence>
<dbReference type="InterPro" id="IPR050121">
    <property type="entry name" value="Cytochrome_P450_monoxygenase"/>
</dbReference>
<reference evidence="12 13" key="1">
    <citation type="submission" date="2014-04" db="EMBL/GenBank/DDBJ databases">
        <authorList>
            <consortium name="DOE Joint Genome Institute"/>
            <person name="Kuo A."/>
            <person name="Girlanda M."/>
            <person name="Perotto S."/>
            <person name="Kohler A."/>
            <person name="Nagy L.G."/>
            <person name="Floudas D."/>
            <person name="Copeland A."/>
            <person name="Barry K.W."/>
            <person name="Cichocki N."/>
            <person name="Veneault-Fourrey C."/>
            <person name="LaButti K."/>
            <person name="Lindquist E.A."/>
            <person name="Lipzen A."/>
            <person name="Lundell T."/>
            <person name="Morin E."/>
            <person name="Murat C."/>
            <person name="Sun H."/>
            <person name="Tunlid A."/>
            <person name="Henrissat B."/>
            <person name="Grigoriev I.V."/>
            <person name="Hibbett D.S."/>
            <person name="Martin F."/>
            <person name="Nordberg H.P."/>
            <person name="Cantor M.N."/>
            <person name="Hua S.X."/>
        </authorList>
    </citation>
    <scope>NUCLEOTIDE SEQUENCE [LARGE SCALE GENOMIC DNA]</scope>
    <source>
        <strain evidence="12 13">MUT 4182</strain>
    </source>
</reference>
<dbReference type="Pfam" id="PF00067">
    <property type="entry name" value="p450"/>
    <property type="match status" value="1"/>
</dbReference>
<comment type="pathway">
    <text evidence="2">Secondary metabolite biosynthesis.</text>
</comment>
<evidence type="ECO:0008006" key="14">
    <source>
        <dbReference type="Google" id="ProtNLM"/>
    </source>
</evidence>